<dbReference type="AlphaFoldDB" id="A0A9P6CZP7"/>
<dbReference type="InterPro" id="IPR011333">
    <property type="entry name" value="SKP1/BTB/POZ_sf"/>
</dbReference>
<dbReference type="EMBL" id="MU155248">
    <property type="protein sequence ID" value="KAF9477893.1"/>
    <property type="molecule type" value="Genomic_DNA"/>
</dbReference>
<proteinExistence type="predicted"/>
<dbReference type="OrthoDB" id="3199068at2759"/>
<reference evidence="1" key="1">
    <citation type="submission" date="2020-11" db="EMBL/GenBank/DDBJ databases">
        <authorList>
            <consortium name="DOE Joint Genome Institute"/>
            <person name="Ahrendt S."/>
            <person name="Riley R."/>
            <person name="Andreopoulos W."/>
            <person name="Labutti K."/>
            <person name="Pangilinan J."/>
            <person name="Ruiz-Duenas F.J."/>
            <person name="Barrasa J.M."/>
            <person name="Sanchez-Garcia M."/>
            <person name="Camarero S."/>
            <person name="Miyauchi S."/>
            <person name="Serrano A."/>
            <person name="Linde D."/>
            <person name="Babiker R."/>
            <person name="Drula E."/>
            <person name="Ayuso-Fernandez I."/>
            <person name="Pacheco R."/>
            <person name="Padilla G."/>
            <person name="Ferreira P."/>
            <person name="Barriuso J."/>
            <person name="Kellner H."/>
            <person name="Castanera R."/>
            <person name="Alfaro M."/>
            <person name="Ramirez L."/>
            <person name="Pisabarro A.G."/>
            <person name="Kuo A."/>
            <person name="Tritt A."/>
            <person name="Lipzen A."/>
            <person name="He G."/>
            <person name="Yan M."/>
            <person name="Ng V."/>
            <person name="Cullen D."/>
            <person name="Martin F."/>
            <person name="Rosso M.-N."/>
            <person name="Henrissat B."/>
            <person name="Hibbett D."/>
            <person name="Martinez A.T."/>
            <person name="Grigoriev I.V."/>
        </authorList>
    </citation>
    <scope>NUCLEOTIDE SEQUENCE</scope>
    <source>
        <strain evidence="1">CIRM-BRFM 674</strain>
    </source>
</reference>
<evidence type="ECO:0000313" key="1">
    <source>
        <dbReference type="EMBL" id="KAF9477893.1"/>
    </source>
</evidence>
<name>A0A9P6CZP7_9AGAR</name>
<comment type="caution">
    <text evidence="1">The sequence shown here is derived from an EMBL/GenBank/DDBJ whole genome shotgun (WGS) entry which is preliminary data.</text>
</comment>
<protein>
    <recommendedName>
        <fullName evidence="3">BTB domain-containing protein</fullName>
    </recommendedName>
</protein>
<sequence length="242" mass="27190">MSGGSGESLNDRVECLKDGVFYFETVIFKVEDTLFRVPKRGLNVAGTPFETMFSLPPSDSGCIDGSSDENPIVLEGSEAITKANFRAFLGAIYNFTDKFPKTYEGLIGALQLATMWEFSELRNNLIQKASPLVQSKDIHDRILVARLCKVKQWLFDAYKTLVLEKTHVDFRKLQSKGIDIQTILELLLIRDETGSLIGCPERPVYCSQCWGSMVRTEEMSNLQTDASHKINALFASEFAHMQ</sequence>
<organism evidence="1 2">
    <name type="scientific">Pholiota conissans</name>
    <dbReference type="NCBI Taxonomy" id="109636"/>
    <lineage>
        <taxon>Eukaryota</taxon>
        <taxon>Fungi</taxon>
        <taxon>Dikarya</taxon>
        <taxon>Basidiomycota</taxon>
        <taxon>Agaricomycotina</taxon>
        <taxon>Agaricomycetes</taxon>
        <taxon>Agaricomycetidae</taxon>
        <taxon>Agaricales</taxon>
        <taxon>Agaricineae</taxon>
        <taxon>Strophariaceae</taxon>
        <taxon>Pholiota</taxon>
    </lineage>
</organism>
<evidence type="ECO:0000313" key="2">
    <source>
        <dbReference type="Proteomes" id="UP000807469"/>
    </source>
</evidence>
<keyword evidence="2" id="KW-1185">Reference proteome</keyword>
<evidence type="ECO:0008006" key="3">
    <source>
        <dbReference type="Google" id="ProtNLM"/>
    </source>
</evidence>
<dbReference type="Gene3D" id="3.30.710.10">
    <property type="entry name" value="Potassium Channel Kv1.1, Chain A"/>
    <property type="match status" value="1"/>
</dbReference>
<gene>
    <name evidence="1" type="ORF">BDN70DRAFT_79973</name>
</gene>
<accession>A0A9P6CZP7</accession>
<dbReference type="Proteomes" id="UP000807469">
    <property type="component" value="Unassembled WGS sequence"/>
</dbReference>